<keyword evidence="3" id="KW-1185">Reference proteome</keyword>
<feature type="compositionally biased region" description="Pro residues" evidence="1">
    <location>
        <begin position="111"/>
        <end position="126"/>
    </location>
</feature>
<proteinExistence type="predicted"/>
<comment type="caution">
    <text evidence="2">The sequence shown here is derived from an EMBL/GenBank/DDBJ whole genome shotgun (WGS) entry which is preliminary data.</text>
</comment>
<organism evidence="2 3">
    <name type="scientific">Streptomyces spiramenti</name>
    <dbReference type="NCBI Taxonomy" id="2720606"/>
    <lineage>
        <taxon>Bacteria</taxon>
        <taxon>Bacillati</taxon>
        <taxon>Actinomycetota</taxon>
        <taxon>Actinomycetes</taxon>
        <taxon>Kitasatosporales</taxon>
        <taxon>Streptomycetaceae</taxon>
        <taxon>Streptomyces</taxon>
    </lineage>
</organism>
<gene>
    <name evidence="2" type="ORF">HCJ92_20535</name>
</gene>
<evidence type="ECO:0000313" key="3">
    <source>
        <dbReference type="Proteomes" id="UP000746503"/>
    </source>
</evidence>
<dbReference type="RefSeq" id="WP_167935103.1">
    <property type="nucleotide sequence ID" value="NZ_JAAVJB010000242.1"/>
</dbReference>
<feature type="compositionally biased region" description="Gly residues" evidence="1">
    <location>
        <begin position="86"/>
        <end position="107"/>
    </location>
</feature>
<reference evidence="2 3" key="1">
    <citation type="submission" date="2020-03" db="EMBL/GenBank/DDBJ databases">
        <title>Draft genome of Streptomyces sp. ventii, isolated from the Axial Seamount in the Pacific Ocean, and resequencing of the two type strains Streptomyces lonarensis strain NCL 716 and Streptomyces bohaiensis strain 11A07.</title>
        <authorList>
            <person name="Loughran R.M."/>
            <person name="Pfannmuller K.M."/>
            <person name="Wasson B.J."/>
            <person name="Deadmond M.C."/>
            <person name="Paddock B.E."/>
            <person name="Koyack M.J."/>
            <person name="Gallegos D.A."/>
            <person name="Mitchell E.A."/>
            <person name="Ushijima B."/>
            <person name="Saw J.H."/>
            <person name="Mcphail K.L."/>
            <person name="Videau P."/>
        </authorList>
    </citation>
    <scope>NUCLEOTIDE SEQUENCE [LARGE SCALE GENOMIC DNA]</scope>
    <source>
        <strain evidence="3">5675061</strain>
    </source>
</reference>
<accession>A0ABX1ASN8</accession>
<evidence type="ECO:0000256" key="1">
    <source>
        <dbReference type="SAM" id="MobiDB-lite"/>
    </source>
</evidence>
<evidence type="ECO:0000313" key="2">
    <source>
        <dbReference type="EMBL" id="NJP68616.1"/>
    </source>
</evidence>
<evidence type="ECO:0008006" key="4">
    <source>
        <dbReference type="Google" id="ProtNLM"/>
    </source>
</evidence>
<feature type="region of interest" description="Disordered" evidence="1">
    <location>
        <begin position="86"/>
        <end position="223"/>
    </location>
</feature>
<dbReference type="Proteomes" id="UP000746503">
    <property type="component" value="Unassembled WGS sequence"/>
</dbReference>
<protein>
    <recommendedName>
        <fullName evidence="4">DNA polymerase III subunit gamma and tau</fullName>
    </recommendedName>
</protein>
<feature type="compositionally biased region" description="Acidic residues" evidence="1">
    <location>
        <begin position="214"/>
        <end position="223"/>
    </location>
</feature>
<sequence length="253" mass="24612">MATGGVPQVQPRWDAVLEAVKKRRRFSWILLSQNARISGEDGSTLRVGFATVGARDSFVNSNSDDPLREALGEVLGTPWKVEAVVEGGGGAAPAGPGGGGSYGGGPQGFTPSPPAAPPTAPAPQAPQPGGRPGGPPADGGGQGPHNGGPAHGGQSHGGQSHGGGQGAPNGGRQGAQGGHGGPAGGQGQSAGHAPSGGGAATGMSGRPSSPPVAIEDDMPAYDDADLDEKALSGPELIIDGLGATIIEQVQNDY</sequence>
<dbReference type="EMBL" id="JAAVJB010000242">
    <property type="protein sequence ID" value="NJP68616.1"/>
    <property type="molecule type" value="Genomic_DNA"/>
</dbReference>
<name>A0ABX1ASN8_9ACTN</name>
<feature type="compositionally biased region" description="Gly residues" evidence="1">
    <location>
        <begin position="130"/>
        <end position="200"/>
    </location>
</feature>